<keyword evidence="1" id="KW-0812">Transmembrane</keyword>
<name>A0A8B3CQ11_9LEPT</name>
<feature type="transmembrane region" description="Helical" evidence="1">
    <location>
        <begin position="99"/>
        <end position="118"/>
    </location>
</feature>
<organism evidence="2 3">
    <name type="scientific">Leptospira stimsonii</name>
    <dbReference type="NCBI Taxonomy" id="2202203"/>
    <lineage>
        <taxon>Bacteria</taxon>
        <taxon>Pseudomonadati</taxon>
        <taxon>Spirochaetota</taxon>
        <taxon>Spirochaetia</taxon>
        <taxon>Leptospirales</taxon>
        <taxon>Leptospiraceae</taxon>
        <taxon>Leptospira</taxon>
    </lineage>
</organism>
<dbReference type="Proteomes" id="UP000266669">
    <property type="component" value="Unassembled WGS sequence"/>
</dbReference>
<reference evidence="3" key="1">
    <citation type="submission" date="2018-05" db="EMBL/GenBank/DDBJ databases">
        <title>Leptospira yasudae sp. nov. and Leptospira stimsonii sp. nov., two pathogenic species of the genus Leptospira isolated from environmental sources.</title>
        <authorList>
            <person name="Casanovas-Massana A."/>
            <person name="Hamond C."/>
            <person name="Santos L.A."/>
            <person name="Hacker K.P."/>
            <person name="Balassiano I."/>
            <person name="Medeiros M.A."/>
            <person name="Reis M.G."/>
            <person name="Ko A.I."/>
            <person name="Wunder E.A."/>
        </authorList>
    </citation>
    <scope>NUCLEOTIDE SEQUENCE [LARGE SCALE GENOMIC DNA]</scope>
    <source>
        <strain evidence="3">AMB6-RJ</strain>
    </source>
</reference>
<dbReference type="RefSeq" id="WP_118983001.1">
    <property type="nucleotide sequence ID" value="NZ_QHCS01000005.1"/>
</dbReference>
<evidence type="ECO:0000256" key="1">
    <source>
        <dbReference type="SAM" id="Phobius"/>
    </source>
</evidence>
<comment type="caution">
    <text evidence="2">The sequence shown here is derived from an EMBL/GenBank/DDBJ whole genome shotgun (WGS) entry which is preliminary data.</text>
</comment>
<protein>
    <recommendedName>
        <fullName evidence="4">Lipoprotein</fullName>
    </recommendedName>
</protein>
<keyword evidence="1" id="KW-1133">Transmembrane helix</keyword>
<keyword evidence="1" id="KW-0472">Membrane</keyword>
<gene>
    <name evidence="2" type="ORF">DLM78_16930</name>
</gene>
<feature type="transmembrane region" description="Helical" evidence="1">
    <location>
        <begin position="148"/>
        <end position="165"/>
    </location>
</feature>
<evidence type="ECO:0000313" key="2">
    <source>
        <dbReference type="EMBL" id="RHX84423.1"/>
    </source>
</evidence>
<evidence type="ECO:0000313" key="3">
    <source>
        <dbReference type="Proteomes" id="UP000266669"/>
    </source>
</evidence>
<sequence>MKLKLSLFLFVIFFQVIFVQRCVNYYEFPENYIGKSKAEKKNPVILYYKVLNGTISGGSTRLKDYLKRESPFIQTEQVDKIPEKGLYLNVNIQQRLPSIYTLIFGYLSVATLTLLPVWSNEDGSDVLFQIYRDGQLEKSYEYPVRRSGFLWILMLPFAWVNAYTYSEAQAFEAIANKFFEDSAPVLQK</sequence>
<proteinExistence type="predicted"/>
<dbReference type="EMBL" id="QHCS01000005">
    <property type="protein sequence ID" value="RHX84423.1"/>
    <property type="molecule type" value="Genomic_DNA"/>
</dbReference>
<evidence type="ECO:0008006" key="4">
    <source>
        <dbReference type="Google" id="ProtNLM"/>
    </source>
</evidence>
<dbReference type="NCBIfam" id="NF047816">
    <property type="entry name" value="LIC12231_lipo"/>
    <property type="match status" value="1"/>
</dbReference>
<accession>A0A8B3CQ11</accession>
<dbReference type="AlphaFoldDB" id="A0A8B3CQ11"/>